<dbReference type="EMBL" id="DRTB01000148">
    <property type="protein sequence ID" value="HHE04814.1"/>
    <property type="molecule type" value="Genomic_DNA"/>
</dbReference>
<evidence type="ECO:0000256" key="1">
    <source>
        <dbReference type="SAM" id="Phobius"/>
    </source>
</evidence>
<keyword evidence="1" id="KW-1133">Transmembrane helix</keyword>
<gene>
    <name evidence="2" type="ORF">ENL19_01980</name>
</gene>
<protein>
    <submittedName>
        <fullName evidence="2">Uncharacterized protein</fullName>
    </submittedName>
</protein>
<accession>A0A7C5HFU1</accession>
<evidence type="ECO:0000313" key="2">
    <source>
        <dbReference type="EMBL" id="HHE04814.1"/>
    </source>
</evidence>
<comment type="caution">
    <text evidence="2">The sequence shown here is derived from an EMBL/GenBank/DDBJ whole genome shotgun (WGS) entry which is preliminary data.</text>
</comment>
<keyword evidence="1" id="KW-0472">Membrane</keyword>
<dbReference type="AlphaFoldDB" id="A0A7C5HFU1"/>
<organism evidence="2">
    <name type="scientific">candidate division WOR-3 bacterium</name>
    <dbReference type="NCBI Taxonomy" id="2052148"/>
    <lineage>
        <taxon>Bacteria</taxon>
        <taxon>Bacteria division WOR-3</taxon>
    </lineage>
</organism>
<dbReference type="Proteomes" id="UP000886110">
    <property type="component" value="Unassembled WGS sequence"/>
</dbReference>
<feature type="transmembrane region" description="Helical" evidence="1">
    <location>
        <begin position="56"/>
        <end position="77"/>
    </location>
</feature>
<reference evidence="2" key="1">
    <citation type="journal article" date="2020" name="mSystems">
        <title>Genome- and Community-Level Interaction Insights into Carbon Utilization and Element Cycling Functions of Hydrothermarchaeota in Hydrothermal Sediment.</title>
        <authorList>
            <person name="Zhou Z."/>
            <person name="Liu Y."/>
            <person name="Xu W."/>
            <person name="Pan J."/>
            <person name="Luo Z.H."/>
            <person name="Li M."/>
        </authorList>
    </citation>
    <scope>NUCLEOTIDE SEQUENCE [LARGE SCALE GENOMIC DNA]</scope>
    <source>
        <strain evidence="2">HyVt-74</strain>
    </source>
</reference>
<keyword evidence="1" id="KW-0812">Transmembrane</keyword>
<name>A0A7C5HFU1_UNCW3</name>
<sequence>MLISQSDMLSGDTGSMLVQYKEEEKDTFKDSVERRLKASEKLDTKNARKTAISRRVGVAFSVSLIILVFLIVAVVWIRRWYYVYYR</sequence>
<proteinExistence type="predicted"/>